<feature type="signal peptide" evidence="1">
    <location>
        <begin position="1"/>
        <end position="17"/>
    </location>
</feature>
<name>A0A553NNQ0_TIGCA</name>
<dbReference type="STRING" id="6832.A0A553NNQ0"/>
<dbReference type="AlphaFoldDB" id="A0A553NNQ0"/>
<dbReference type="EMBL" id="VCGU01000011">
    <property type="protein sequence ID" value="TRY67073.1"/>
    <property type="molecule type" value="Genomic_DNA"/>
</dbReference>
<gene>
    <name evidence="3" type="ORF">TCAL_03450</name>
</gene>
<reference evidence="3 4" key="1">
    <citation type="journal article" date="2018" name="Nat. Ecol. Evol.">
        <title>Genomic signatures of mitonuclear coevolution across populations of Tigriopus californicus.</title>
        <authorList>
            <person name="Barreto F.S."/>
            <person name="Watson E.T."/>
            <person name="Lima T.G."/>
            <person name="Willett C.S."/>
            <person name="Edmands S."/>
            <person name="Li W."/>
            <person name="Burton R.S."/>
        </authorList>
    </citation>
    <scope>NUCLEOTIDE SEQUENCE [LARGE SCALE GENOMIC DNA]</scope>
    <source>
        <strain evidence="3 4">San Diego</strain>
    </source>
</reference>
<dbReference type="GO" id="GO:0004888">
    <property type="term" value="F:transmembrane signaling receptor activity"/>
    <property type="evidence" value="ECO:0007669"/>
    <property type="project" value="InterPro"/>
</dbReference>
<dbReference type="GO" id="GO:0016020">
    <property type="term" value="C:membrane"/>
    <property type="evidence" value="ECO:0007669"/>
    <property type="project" value="InterPro"/>
</dbReference>
<evidence type="ECO:0000259" key="2">
    <source>
        <dbReference type="Pfam" id="PF02931"/>
    </source>
</evidence>
<dbReference type="InterPro" id="IPR006202">
    <property type="entry name" value="Neur_chan_lig-bd"/>
</dbReference>
<dbReference type="PANTHER" id="PTHR18945">
    <property type="entry name" value="NEUROTRANSMITTER GATED ION CHANNEL"/>
    <property type="match status" value="1"/>
</dbReference>
<accession>A0A553NNQ0</accession>
<proteinExistence type="predicted"/>
<keyword evidence="4" id="KW-1185">Reference proteome</keyword>
<sequence>MKAYIFFPLALLSFTEARHFSYKAREQWLAQETIPSNYDKRFRPPPVSDHEDGPVQVNISMYIQELSICSYRQQLIVGGYFRQFWVDPRLAMTEVEDKDETILTLGDMFVDTPIWIPDTFVVNSKNGLVSDDAPETKGRSFLRVKADGSVLGSTRFRSKLICPMSKKDTEVTCSFHVESFGAKATDISYAWKDFEADSMVVSDQAIMLLKNNGWKLIESTPVNDYVELEIGKYSRVSLNFKLEKFEGEGEETESDDL</sequence>
<dbReference type="InterPro" id="IPR036734">
    <property type="entry name" value="Neur_chan_lig-bd_sf"/>
</dbReference>
<dbReference type="SUPFAM" id="SSF63712">
    <property type="entry name" value="Nicotinic receptor ligand binding domain-like"/>
    <property type="match status" value="1"/>
</dbReference>
<comment type="caution">
    <text evidence="3">The sequence shown here is derived from an EMBL/GenBank/DDBJ whole genome shotgun (WGS) entry which is preliminary data.</text>
</comment>
<evidence type="ECO:0000256" key="1">
    <source>
        <dbReference type="SAM" id="SignalP"/>
    </source>
</evidence>
<organism evidence="3 4">
    <name type="scientific">Tigriopus californicus</name>
    <name type="common">Marine copepod</name>
    <dbReference type="NCBI Taxonomy" id="6832"/>
    <lineage>
        <taxon>Eukaryota</taxon>
        <taxon>Metazoa</taxon>
        <taxon>Ecdysozoa</taxon>
        <taxon>Arthropoda</taxon>
        <taxon>Crustacea</taxon>
        <taxon>Multicrustacea</taxon>
        <taxon>Hexanauplia</taxon>
        <taxon>Copepoda</taxon>
        <taxon>Harpacticoida</taxon>
        <taxon>Harpacticidae</taxon>
        <taxon>Tigriopus</taxon>
    </lineage>
</organism>
<feature type="domain" description="Neurotransmitter-gated ion-channel ligand-binding" evidence="2">
    <location>
        <begin position="33"/>
        <end position="242"/>
    </location>
</feature>
<dbReference type="Pfam" id="PF02931">
    <property type="entry name" value="Neur_chan_LBD"/>
    <property type="match status" value="1"/>
</dbReference>
<keyword evidence="1" id="KW-0732">Signal</keyword>
<dbReference type="Gene3D" id="2.70.170.10">
    <property type="entry name" value="Neurotransmitter-gated ion-channel ligand-binding domain"/>
    <property type="match status" value="1"/>
</dbReference>
<feature type="chain" id="PRO_5021948285" description="Neurotransmitter-gated ion-channel ligand-binding domain-containing protein" evidence="1">
    <location>
        <begin position="18"/>
        <end position="257"/>
    </location>
</feature>
<evidence type="ECO:0000313" key="4">
    <source>
        <dbReference type="Proteomes" id="UP000318571"/>
    </source>
</evidence>
<dbReference type="InterPro" id="IPR006201">
    <property type="entry name" value="Neur_channel"/>
</dbReference>
<dbReference type="GO" id="GO:0005230">
    <property type="term" value="F:extracellular ligand-gated monoatomic ion channel activity"/>
    <property type="evidence" value="ECO:0007669"/>
    <property type="project" value="InterPro"/>
</dbReference>
<dbReference type="Proteomes" id="UP000318571">
    <property type="component" value="Chromosome 4"/>
</dbReference>
<evidence type="ECO:0000313" key="3">
    <source>
        <dbReference type="EMBL" id="TRY67073.1"/>
    </source>
</evidence>
<protein>
    <recommendedName>
        <fullName evidence="2">Neurotransmitter-gated ion-channel ligand-binding domain-containing protein</fullName>
    </recommendedName>
</protein>